<feature type="transmembrane region" description="Helical" evidence="1">
    <location>
        <begin position="25"/>
        <end position="43"/>
    </location>
</feature>
<name>A0A2H0UR86_9BACT</name>
<gene>
    <name evidence="2" type="ORF">COU07_03365</name>
</gene>
<organism evidence="2 3">
    <name type="scientific">Candidatus Harrisonbacteria bacterium CG10_big_fil_rev_8_21_14_0_10_40_38</name>
    <dbReference type="NCBI Taxonomy" id="1974583"/>
    <lineage>
        <taxon>Bacteria</taxon>
        <taxon>Candidatus Harrisoniibacteriota</taxon>
    </lineage>
</organism>
<keyword evidence="1" id="KW-0472">Membrane</keyword>
<feature type="transmembrane region" description="Helical" evidence="1">
    <location>
        <begin position="161"/>
        <end position="182"/>
    </location>
</feature>
<sequence>MKSLAFPFKAVIFFALITLARENDFSILKSLLLIGGGIAIYYFPQTKPSYKFTGAAIIGLSLTGIILIANNTAFLIFAVLISLIMQIAVNLKNLELIYRNDWHYLVTLTILYFGILFISEISRISIISTAISSVVVFLTSLLLLSEFFSRLENDNKKTKEVILGQSAILALSTSEIFWAVNILPVKPIYSANIIIAFLFIVTEILKQSHISKKNLITNIAIFLILVIATLAVSNWQIGN</sequence>
<evidence type="ECO:0000313" key="2">
    <source>
        <dbReference type="EMBL" id="PIR88910.1"/>
    </source>
</evidence>
<dbReference type="Proteomes" id="UP000231157">
    <property type="component" value="Unassembled WGS sequence"/>
</dbReference>
<feature type="transmembrane region" description="Helical" evidence="1">
    <location>
        <begin position="102"/>
        <end position="118"/>
    </location>
</feature>
<feature type="transmembrane region" description="Helical" evidence="1">
    <location>
        <begin position="124"/>
        <end position="149"/>
    </location>
</feature>
<accession>A0A2H0UR86</accession>
<protein>
    <submittedName>
        <fullName evidence="2">Uncharacterized protein</fullName>
    </submittedName>
</protein>
<evidence type="ECO:0000256" key="1">
    <source>
        <dbReference type="SAM" id="Phobius"/>
    </source>
</evidence>
<comment type="caution">
    <text evidence="2">The sequence shown here is derived from an EMBL/GenBank/DDBJ whole genome shotgun (WGS) entry which is preliminary data.</text>
</comment>
<feature type="transmembrane region" description="Helical" evidence="1">
    <location>
        <begin position="188"/>
        <end position="205"/>
    </location>
</feature>
<keyword evidence="1" id="KW-0812">Transmembrane</keyword>
<reference evidence="3" key="1">
    <citation type="submission" date="2017-09" db="EMBL/GenBank/DDBJ databases">
        <title>Depth-based differentiation of microbial function through sediment-hosted aquifers and enrichment of novel symbionts in the deep terrestrial subsurface.</title>
        <authorList>
            <person name="Probst A.J."/>
            <person name="Ladd B."/>
            <person name="Jarett J.K."/>
            <person name="Geller-Mcgrath D.E."/>
            <person name="Sieber C.M.K."/>
            <person name="Emerson J.B."/>
            <person name="Anantharaman K."/>
            <person name="Thomas B.C."/>
            <person name="Malmstrom R."/>
            <person name="Stieglmeier M."/>
            <person name="Klingl A."/>
            <person name="Woyke T."/>
            <person name="Ryan C.M."/>
            <person name="Banfield J.F."/>
        </authorList>
    </citation>
    <scope>NUCLEOTIDE SEQUENCE [LARGE SCALE GENOMIC DNA]</scope>
</reference>
<feature type="transmembrane region" description="Helical" evidence="1">
    <location>
        <begin position="217"/>
        <end position="237"/>
    </location>
</feature>
<dbReference type="EMBL" id="PFAZ01000009">
    <property type="protein sequence ID" value="PIR88910.1"/>
    <property type="molecule type" value="Genomic_DNA"/>
</dbReference>
<keyword evidence="1" id="KW-1133">Transmembrane helix</keyword>
<evidence type="ECO:0000313" key="3">
    <source>
        <dbReference type="Proteomes" id="UP000231157"/>
    </source>
</evidence>
<dbReference type="AlphaFoldDB" id="A0A2H0UR86"/>
<proteinExistence type="predicted"/>